<evidence type="ECO:0000256" key="1">
    <source>
        <dbReference type="ARBA" id="ARBA00006141"/>
    </source>
</evidence>
<dbReference type="Proteomes" id="UP000887574">
    <property type="component" value="Unplaced"/>
</dbReference>
<dbReference type="Pfam" id="PF00244">
    <property type="entry name" value="14-3-3"/>
    <property type="match status" value="1"/>
</dbReference>
<dbReference type="InterPro" id="IPR000308">
    <property type="entry name" value="14-3-3"/>
</dbReference>
<dbReference type="InterPro" id="IPR036815">
    <property type="entry name" value="14-3-3_dom_sf"/>
</dbReference>
<reference evidence="4" key="1">
    <citation type="submission" date="2022-11" db="UniProtKB">
        <authorList>
            <consortium name="WormBaseParasite"/>
        </authorList>
    </citation>
    <scope>IDENTIFICATION</scope>
</reference>
<organism evidence="3 4">
    <name type="scientific">Ditylenchus dipsaci</name>
    <dbReference type="NCBI Taxonomy" id="166011"/>
    <lineage>
        <taxon>Eukaryota</taxon>
        <taxon>Metazoa</taxon>
        <taxon>Ecdysozoa</taxon>
        <taxon>Nematoda</taxon>
        <taxon>Chromadorea</taxon>
        <taxon>Rhabditida</taxon>
        <taxon>Tylenchina</taxon>
        <taxon>Tylenchomorpha</taxon>
        <taxon>Sphaerularioidea</taxon>
        <taxon>Anguinidae</taxon>
        <taxon>Anguininae</taxon>
        <taxon>Ditylenchus</taxon>
    </lineage>
</organism>
<evidence type="ECO:0000259" key="2">
    <source>
        <dbReference type="SMART" id="SM00101"/>
    </source>
</evidence>
<dbReference type="PRINTS" id="PR00305">
    <property type="entry name" value="1433ZETA"/>
</dbReference>
<keyword evidence="3" id="KW-1185">Reference proteome</keyword>
<dbReference type="SUPFAM" id="SSF48445">
    <property type="entry name" value="14-3-3 protein"/>
    <property type="match status" value="1"/>
</dbReference>
<dbReference type="PIRSF" id="PIRSF000868">
    <property type="entry name" value="14-3-3"/>
    <property type="match status" value="1"/>
</dbReference>
<evidence type="ECO:0000313" key="4">
    <source>
        <dbReference type="WBParaSite" id="jg4148"/>
    </source>
</evidence>
<sequence>MQQALERDELVSIKEGNLYLTAYSHVVETRHRSWNVIVKKQNSPDNPDQHQWDICNDVLKTMEKVVPRAVDDDGKVFFLKIKADHLRFLAEMVKGVGREDVVKKTRQAYAEAFYIAQKKMLPTDNVRLGLAYNFSVFYREIALVKDEAYNLAKKALNDALAEMNGVDEDSLKDIAMIMQQLRDNLKIWEVEDGIAPQDGRFWFSSAFIELSRQCTIYLDTQTEADYSGSGDSEDYDEGGH</sequence>
<dbReference type="Gene3D" id="1.20.190.20">
    <property type="entry name" value="14-3-3 domain"/>
    <property type="match status" value="1"/>
</dbReference>
<dbReference type="PANTHER" id="PTHR18860">
    <property type="entry name" value="14-3-3 PROTEIN"/>
    <property type="match status" value="1"/>
</dbReference>
<proteinExistence type="inferred from homology"/>
<dbReference type="InterPro" id="IPR023410">
    <property type="entry name" value="14-3-3_domain"/>
</dbReference>
<feature type="domain" description="14-3-3" evidence="2">
    <location>
        <begin position="1"/>
        <end position="200"/>
    </location>
</feature>
<accession>A0A915E927</accession>
<dbReference type="WBParaSite" id="jg4148">
    <property type="protein sequence ID" value="jg4148"/>
    <property type="gene ID" value="jg4148"/>
</dbReference>
<comment type="similarity">
    <text evidence="1">Belongs to the 14-3-3 family.</text>
</comment>
<dbReference type="SMART" id="SM00101">
    <property type="entry name" value="14_3_3"/>
    <property type="match status" value="1"/>
</dbReference>
<protein>
    <submittedName>
        <fullName evidence="4">14-3-3 domain-containing protein</fullName>
    </submittedName>
</protein>
<evidence type="ECO:0000313" key="3">
    <source>
        <dbReference type="Proteomes" id="UP000887574"/>
    </source>
</evidence>
<dbReference type="AlphaFoldDB" id="A0A915E927"/>
<name>A0A915E927_9BILA</name>